<comment type="caution">
    <text evidence="2">The sequence shown here is derived from an EMBL/GenBank/DDBJ whole genome shotgun (WGS) entry which is preliminary data.</text>
</comment>
<dbReference type="EMBL" id="JAVBIK010000001">
    <property type="protein sequence ID" value="MDT7517973.1"/>
    <property type="molecule type" value="Genomic_DNA"/>
</dbReference>
<gene>
    <name evidence="2" type="ORF">RAE19_04345</name>
</gene>
<name>A0ABU3KK37_9BURK</name>
<dbReference type="Proteomes" id="UP001321700">
    <property type="component" value="Unassembled WGS sequence"/>
</dbReference>
<keyword evidence="3" id="KW-1185">Reference proteome</keyword>
<evidence type="ECO:0000313" key="3">
    <source>
        <dbReference type="Proteomes" id="UP001321700"/>
    </source>
</evidence>
<protein>
    <submittedName>
        <fullName evidence="2">Uncharacterized protein</fullName>
    </submittedName>
</protein>
<keyword evidence="1" id="KW-0732">Signal</keyword>
<evidence type="ECO:0000313" key="2">
    <source>
        <dbReference type="EMBL" id="MDT7517973.1"/>
    </source>
</evidence>
<accession>A0ABU3KK37</accession>
<sequence>MKFMKKSLLAAVLLAQAAMFSVAAESDKETREDIAKHRAMAAAHESAAKCREAGKGEAVCNKELQTACKGIAIGKFCGMKHEH</sequence>
<feature type="chain" id="PRO_5046707697" evidence="1">
    <location>
        <begin position="24"/>
        <end position="83"/>
    </location>
</feature>
<proteinExistence type="predicted"/>
<feature type="signal peptide" evidence="1">
    <location>
        <begin position="1"/>
        <end position="23"/>
    </location>
</feature>
<reference evidence="2 3" key="1">
    <citation type="submission" date="2023-08" db="EMBL/GenBank/DDBJ databases">
        <title>Rhodoferax potami sp. nov. and Rhodoferax mekongensis sp. nov., isolated from the Mekong River in Thailand.</title>
        <authorList>
            <person name="Kitikhun S."/>
            <person name="Charoenyingcharoen P."/>
            <person name="Siriarchawattana P."/>
            <person name="Likhitrattanapisal S."/>
            <person name="Nilsakha T."/>
            <person name="Chanpet A."/>
            <person name="Rattanawaree P."/>
            <person name="Ingsriswang S."/>
        </authorList>
    </citation>
    <scope>NUCLEOTIDE SEQUENCE [LARGE SCALE GENOMIC DNA]</scope>
    <source>
        <strain evidence="2 3">TBRC 17660</strain>
    </source>
</reference>
<organism evidence="2 3">
    <name type="scientific">Rhodoferax potami</name>
    <dbReference type="NCBI Taxonomy" id="3068338"/>
    <lineage>
        <taxon>Bacteria</taxon>
        <taxon>Pseudomonadati</taxon>
        <taxon>Pseudomonadota</taxon>
        <taxon>Betaproteobacteria</taxon>
        <taxon>Burkholderiales</taxon>
        <taxon>Comamonadaceae</taxon>
        <taxon>Rhodoferax</taxon>
    </lineage>
</organism>
<evidence type="ECO:0000256" key="1">
    <source>
        <dbReference type="SAM" id="SignalP"/>
    </source>
</evidence>